<gene>
    <name evidence="8" type="ORF">ACHAWU_006853</name>
</gene>
<dbReference type="Proteomes" id="UP001530293">
    <property type="component" value="Unassembled WGS sequence"/>
</dbReference>
<organism evidence="8 9">
    <name type="scientific">Discostella pseudostelligera</name>
    <dbReference type="NCBI Taxonomy" id="259834"/>
    <lineage>
        <taxon>Eukaryota</taxon>
        <taxon>Sar</taxon>
        <taxon>Stramenopiles</taxon>
        <taxon>Ochrophyta</taxon>
        <taxon>Bacillariophyta</taxon>
        <taxon>Coscinodiscophyceae</taxon>
        <taxon>Thalassiosirophycidae</taxon>
        <taxon>Stephanodiscales</taxon>
        <taxon>Stephanodiscaceae</taxon>
        <taxon>Discostella</taxon>
    </lineage>
</organism>
<evidence type="ECO:0000256" key="3">
    <source>
        <dbReference type="ARBA" id="ARBA00022679"/>
    </source>
</evidence>
<name>A0ABD3MZF0_9STRA</name>
<evidence type="ECO:0000256" key="2">
    <source>
        <dbReference type="ARBA" id="ARBA00022602"/>
    </source>
</evidence>
<feature type="region of interest" description="Disordered" evidence="7">
    <location>
        <begin position="1"/>
        <end position="22"/>
    </location>
</feature>
<dbReference type="Gene3D" id="1.25.40.120">
    <property type="entry name" value="Protein prenylyltransferase"/>
    <property type="match status" value="2"/>
</dbReference>
<evidence type="ECO:0000256" key="1">
    <source>
        <dbReference type="ARBA" id="ARBA00006734"/>
    </source>
</evidence>
<keyword evidence="4" id="KW-0677">Repeat</keyword>
<sequence>MHGQKRSEYKSRLLNPETSSKLATKAQQWNHLSHELLTQRRRLFMPQMQTPPAAADAAPAATLAGEDDYGVVLPPSKPSPDILLAITEKMLSVNPDPSHLWNIRREMLLYTSQLHVPKSSLVIQAELALTAHCLQRNPKSYSAWYHRKWSLVYSITHPTATKATVGGNDRDGSISISNTPSATQQTEDKLRTEGHVMDMKTILISELELCAQFLQLDERNFHCWNYRRFVVALLGSCGGSGASSSSSTSSSMRQYATSCMVDKSDWSLFTGSWSSWLNQSATVSMGAQSSSRGQKAMGNIPSHPDGFSIDETSSEEAHTITQSISALSREELDTIIINEWNFTTSKIHDNFSNGSAFHYRSKLLPLILESRIMASLDHEGKGNRRYAAILALAREEWESILLNAIFTEPDDQTPWWYHRFIVSWMKPSSNSNNDNDNVQECEVLLYEMADSLRELLEVEKENDVLLPLEGDDVSDSNKDESKGAKCKWAYIGLHLVLSTILKLFISRMDEDSVVSLRMEAEGCLTELITIDPNRKERYQNLVADI</sequence>
<evidence type="ECO:0000256" key="5">
    <source>
        <dbReference type="ARBA" id="ARBA00047658"/>
    </source>
</evidence>
<evidence type="ECO:0000313" key="9">
    <source>
        <dbReference type="Proteomes" id="UP001530293"/>
    </source>
</evidence>
<comment type="similarity">
    <text evidence="1 6">Belongs to the protein prenyltransferase subunit alpha family.</text>
</comment>
<comment type="caution">
    <text evidence="8">The sequence shown here is derived from an EMBL/GenBank/DDBJ whole genome shotgun (WGS) entry which is preliminary data.</text>
</comment>
<accession>A0ABD3MZF0</accession>
<dbReference type="GO" id="GO:0097354">
    <property type="term" value="P:prenylation"/>
    <property type="evidence" value="ECO:0007669"/>
    <property type="project" value="UniProtKB-UniRule"/>
</dbReference>
<evidence type="ECO:0000313" key="8">
    <source>
        <dbReference type="EMBL" id="KAL3768752.1"/>
    </source>
</evidence>
<dbReference type="Pfam" id="PF01239">
    <property type="entry name" value="PPTA"/>
    <property type="match status" value="2"/>
</dbReference>
<evidence type="ECO:0000256" key="6">
    <source>
        <dbReference type="RuleBase" id="RU367120"/>
    </source>
</evidence>
<evidence type="ECO:0000256" key="7">
    <source>
        <dbReference type="SAM" id="MobiDB-lite"/>
    </source>
</evidence>
<dbReference type="SUPFAM" id="SSF48439">
    <property type="entry name" value="Protein prenylyltransferase"/>
    <property type="match status" value="1"/>
</dbReference>
<evidence type="ECO:0000256" key="4">
    <source>
        <dbReference type="ARBA" id="ARBA00022737"/>
    </source>
</evidence>
<proteinExistence type="inferred from homology"/>
<comment type="catalytic activity">
    <reaction evidence="5 6">
        <text>geranylgeranyl diphosphate + L-cysteinyl-[protein] = S-geranylgeranyl-L-cysteinyl-[protein] + diphosphate</text>
        <dbReference type="Rhea" id="RHEA:21240"/>
        <dbReference type="Rhea" id="RHEA-COMP:10131"/>
        <dbReference type="Rhea" id="RHEA-COMP:11537"/>
        <dbReference type="ChEBI" id="CHEBI:29950"/>
        <dbReference type="ChEBI" id="CHEBI:33019"/>
        <dbReference type="ChEBI" id="CHEBI:57533"/>
        <dbReference type="ChEBI" id="CHEBI:86021"/>
        <dbReference type="EC" id="2.5.1.60"/>
    </reaction>
</comment>
<comment type="function">
    <text evidence="6">Catalyzes the transfer of a geranyl-geranyl moiety from geranyl-geranyl pyrophosphate to cysteines occuring in specific C-terminal amino acid sequences.</text>
</comment>
<feature type="compositionally biased region" description="Polar residues" evidence="7">
    <location>
        <begin position="174"/>
        <end position="185"/>
    </location>
</feature>
<keyword evidence="9" id="KW-1185">Reference proteome</keyword>
<dbReference type="EMBL" id="JALLBG020000062">
    <property type="protein sequence ID" value="KAL3768752.1"/>
    <property type="molecule type" value="Genomic_DNA"/>
</dbReference>
<reference evidence="8 9" key="1">
    <citation type="submission" date="2024-10" db="EMBL/GenBank/DDBJ databases">
        <title>Updated reference genomes for cyclostephanoid diatoms.</title>
        <authorList>
            <person name="Roberts W.R."/>
            <person name="Alverson A.J."/>
        </authorList>
    </citation>
    <scope>NUCLEOTIDE SEQUENCE [LARGE SCALE GENOMIC DNA]</scope>
    <source>
        <strain evidence="8 9">AJA232-27</strain>
    </source>
</reference>
<dbReference type="GO" id="GO:0004663">
    <property type="term" value="F:Rab geranylgeranyltransferase activity"/>
    <property type="evidence" value="ECO:0007669"/>
    <property type="project" value="UniProtKB-UniRule"/>
</dbReference>
<keyword evidence="2 6" id="KW-0637">Prenyltransferase</keyword>
<keyword evidence="3 6" id="KW-0808">Transferase</keyword>
<dbReference type="PROSITE" id="PS51147">
    <property type="entry name" value="PFTA"/>
    <property type="match status" value="2"/>
</dbReference>
<dbReference type="AlphaFoldDB" id="A0ABD3MZF0"/>
<dbReference type="PANTHER" id="PTHR11129">
    <property type="entry name" value="PROTEIN FARNESYLTRANSFERASE ALPHA SUBUNIT/RAB GERANYLGERANYL TRANSFERASE ALPHA SUBUNIT"/>
    <property type="match status" value="1"/>
</dbReference>
<dbReference type="EC" id="2.5.1.60" evidence="6"/>
<feature type="region of interest" description="Disordered" evidence="7">
    <location>
        <begin position="291"/>
        <end position="312"/>
    </location>
</feature>
<feature type="region of interest" description="Disordered" evidence="7">
    <location>
        <begin position="164"/>
        <end position="187"/>
    </location>
</feature>
<dbReference type="InterPro" id="IPR002088">
    <property type="entry name" value="Prenyl_trans_a"/>
</dbReference>
<feature type="compositionally biased region" description="Basic and acidic residues" evidence="7">
    <location>
        <begin position="1"/>
        <end position="11"/>
    </location>
</feature>
<protein>
    <recommendedName>
        <fullName evidence="6">Geranylgeranyl transferase type-2 subunit alpha</fullName>
        <ecNumber evidence="6">2.5.1.60</ecNumber>
    </recommendedName>
    <alternativeName>
        <fullName evidence="6">Geranylgeranyl transferase type II subunit alpha</fullName>
    </alternativeName>
</protein>
<dbReference type="PANTHER" id="PTHR11129:SF2">
    <property type="entry name" value="GERANYLGERANYL TRANSFERASE TYPE-2 SUBUNIT ALPHA"/>
    <property type="match status" value="1"/>
</dbReference>